<accession>A0A1B1YWY8</accession>
<name>A0A1B1YWY8_9GAMM</name>
<dbReference type="STRING" id="1810504.PG2T_15070"/>
<dbReference type="InterPro" id="IPR005534">
    <property type="entry name" value="Curli_assmbl/transp-comp_CsgG"/>
</dbReference>
<proteinExistence type="predicted"/>
<protein>
    <recommendedName>
        <fullName evidence="1">SH3b domain-containing protein</fullName>
    </recommendedName>
</protein>
<dbReference type="Pfam" id="PF08239">
    <property type="entry name" value="SH3_3"/>
    <property type="match status" value="1"/>
</dbReference>
<dbReference type="SMART" id="SM00287">
    <property type="entry name" value="SH3b"/>
    <property type="match status" value="1"/>
</dbReference>
<dbReference type="AlphaFoldDB" id="A0A1B1YWY8"/>
<dbReference type="Pfam" id="PF03783">
    <property type="entry name" value="CsgG"/>
    <property type="match status" value="1"/>
</dbReference>
<organism evidence="2 3">
    <name type="scientific">Immundisolibacter cernigliae</name>
    <dbReference type="NCBI Taxonomy" id="1810504"/>
    <lineage>
        <taxon>Bacteria</taxon>
        <taxon>Pseudomonadati</taxon>
        <taxon>Pseudomonadota</taxon>
        <taxon>Gammaproteobacteria</taxon>
        <taxon>Immundisolibacterales</taxon>
        <taxon>Immundisolibacteraceae</taxon>
        <taxon>Immundisolibacter</taxon>
    </lineage>
</organism>
<dbReference type="Proteomes" id="UP000092952">
    <property type="component" value="Chromosome"/>
</dbReference>
<reference evidence="3" key="1">
    <citation type="submission" date="2016-03" db="EMBL/GenBank/DDBJ databases">
        <title>Complete genome sequence of Solimmundus cernigliae, representing a novel lineage of polycyclic aromatic hydrocarbon degraders within the Gammaproteobacteria.</title>
        <authorList>
            <person name="Singleton D.R."/>
            <person name="Dickey A.N."/>
            <person name="Scholl E.H."/>
            <person name="Wright F.A."/>
            <person name="Aitken M.D."/>
        </authorList>
    </citation>
    <scope>NUCLEOTIDE SEQUENCE [LARGE SCALE GENOMIC DNA]</scope>
    <source>
        <strain evidence="3">TR3.2</strain>
    </source>
</reference>
<keyword evidence="3" id="KW-1185">Reference proteome</keyword>
<dbReference type="EMBL" id="CP014671">
    <property type="protein sequence ID" value="ANX05374.1"/>
    <property type="molecule type" value="Genomic_DNA"/>
</dbReference>
<dbReference type="PROSITE" id="PS51257">
    <property type="entry name" value="PROKAR_LIPOPROTEIN"/>
    <property type="match status" value="1"/>
</dbReference>
<evidence type="ECO:0000259" key="1">
    <source>
        <dbReference type="PROSITE" id="PS51781"/>
    </source>
</evidence>
<sequence length="316" mass="31668">MFNKNLISSLAGLVAVTLAGCASTQTQLGSGGSMVSGSAGAAGAQGAAPQLTRCATPIGTAALIEQDNPMLAQAGLTSPIPLLRIMMAQSGCFRVVDRGQASQAMQRERAMAAGGDLQSGSNMGAGQMKAADFLITPNVVFKDSNAGGGGAGLGALIPGIGGAIAGGIKWTNMESQVTLFLTNVRTGEQEAAAEGSASKRDLGFGGLAFGGLVGAGGGAYASTDIGKIVSAAFLDAHNKLVAQVQVTQPAATRPSASGYMTLSDVNMRSGPSTQSPVVMLVPKGTPVSPNGEKQGAWWGVEANGRAGWIHGDYITR</sequence>
<evidence type="ECO:0000313" key="3">
    <source>
        <dbReference type="Proteomes" id="UP000092952"/>
    </source>
</evidence>
<gene>
    <name evidence="2" type="ORF">PG2T_15070</name>
</gene>
<dbReference type="Gene3D" id="2.30.30.40">
    <property type="entry name" value="SH3 Domains"/>
    <property type="match status" value="1"/>
</dbReference>
<dbReference type="GO" id="GO:0030288">
    <property type="term" value="C:outer membrane-bounded periplasmic space"/>
    <property type="evidence" value="ECO:0007669"/>
    <property type="project" value="InterPro"/>
</dbReference>
<feature type="domain" description="SH3b" evidence="1">
    <location>
        <begin position="255"/>
        <end position="316"/>
    </location>
</feature>
<dbReference type="Gene3D" id="3.40.50.10610">
    <property type="entry name" value="ABC-type transport auxiliary lipoprotein component"/>
    <property type="match status" value="1"/>
</dbReference>
<dbReference type="PROSITE" id="PS51781">
    <property type="entry name" value="SH3B"/>
    <property type="match status" value="1"/>
</dbReference>
<dbReference type="InParanoid" id="A0A1B1YWY8"/>
<dbReference type="KEGG" id="gbi:PG2T_15070"/>
<dbReference type="InterPro" id="IPR003646">
    <property type="entry name" value="SH3-like_bac-type"/>
</dbReference>
<evidence type="ECO:0000313" key="2">
    <source>
        <dbReference type="EMBL" id="ANX05374.1"/>
    </source>
</evidence>
<dbReference type="RefSeq" id="WP_083214988.1">
    <property type="nucleotide sequence ID" value="NZ_CP014671.1"/>
</dbReference>
<dbReference type="OrthoDB" id="9790951at2"/>